<dbReference type="EMBL" id="JACHJD010000036">
    <property type="protein sequence ID" value="MBB5109742.1"/>
    <property type="molecule type" value="Genomic_DNA"/>
</dbReference>
<evidence type="ECO:0000313" key="1">
    <source>
        <dbReference type="EMBL" id="MBB5109742.1"/>
    </source>
</evidence>
<dbReference type="AlphaFoldDB" id="A0A7W8B4F5"/>
<comment type="caution">
    <text evidence="1">The sequence shown here is derived from an EMBL/GenBank/DDBJ whole genome shotgun (WGS) entry which is preliminary data.</text>
</comment>
<reference evidence="1 2" key="1">
    <citation type="submission" date="2020-08" db="EMBL/GenBank/DDBJ databases">
        <title>Genomic Encyclopedia of Type Strains, Phase III (KMG-III): the genomes of soil and plant-associated and newly described type strains.</title>
        <authorList>
            <person name="Whitman W."/>
        </authorList>
    </citation>
    <scope>NUCLEOTIDE SEQUENCE [LARGE SCALE GENOMIC DNA]</scope>
    <source>
        <strain evidence="1 2">CECT 3146</strain>
    </source>
</reference>
<gene>
    <name evidence="1" type="ORF">FHS40_008872</name>
</gene>
<evidence type="ECO:0000313" key="2">
    <source>
        <dbReference type="Proteomes" id="UP000549009"/>
    </source>
</evidence>
<dbReference type="Proteomes" id="UP000549009">
    <property type="component" value="Unassembled WGS sequence"/>
</dbReference>
<name>A0A7W8B4F5_STRST</name>
<proteinExistence type="predicted"/>
<dbReference type="RefSeq" id="WP_184926738.1">
    <property type="nucleotide sequence ID" value="NZ_BMSQ01000095.1"/>
</dbReference>
<keyword evidence="2" id="KW-1185">Reference proteome</keyword>
<organism evidence="1 2">
    <name type="scientific">Streptomyces spectabilis</name>
    <dbReference type="NCBI Taxonomy" id="68270"/>
    <lineage>
        <taxon>Bacteria</taxon>
        <taxon>Bacillati</taxon>
        <taxon>Actinomycetota</taxon>
        <taxon>Actinomycetes</taxon>
        <taxon>Kitasatosporales</taxon>
        <taxon>Streptomycetaceae</taxon>
        <taxon>Streptomyces</taxon>
    </lineage>
</organism>
<accession>A0A7W8B4F5</accession>
<protein>
    <submittedName>
        <fullName evidence="1">Uncharacterized protein</fullName>
    </submittedName>
</protein>
<sequence>MLITHPKTVPYITARVGEDCESAASLRAGLGPDGRRRLAYRGERRGDRNAWGVLWARCAQAPRDKHRMPMGEPRGSLMHPSRQRETMQHLLCQVCGRPARTQEGVVFLAGPTDHGPHDTSVITCQPPVCPRHAPVAVGLCPLLDGTPDVFLTASCPMHGALGTPYAADAAGELRALPPPERPVRYEAPGLEWLLATHLARRLRSFRRISLHDIQDLEPLAPCGGVWAGCWT</sequence>